<dbReference type="Gene3D" id="3.30.70.1280">
    <property type="entry name" value="SP0830-like domains"/>
    <property type="match status" value="1"/>
</dbReference>
<dbReference type="AlphaFoldDB" id="A0A1F6FGE4"/>
<dbReference type="Proteomes" id="UP000177325">
    <property type="component" value="Unassembled WGS sequence"/>
</dbReference>
<protein>
    <recommendedName>
        <fullName evidence="3">DUF1697 domain-containing protein</fullName>
    </recommendedName>
</protein>
<dbReference type="PANTHER" id="PTHR36439">
    <property type="entry name" value="BLL4334 PROTEIN"/>
    <property type="match status" value="1"/>
</dbReference>
<organism evidence="1 2">
    <name type="scientific">Candidatus Kaiserbacteria bacterium RIFCSPLOWO2_12_FULL_45_26</name>
    <dbReference type="NCBI Taxonomy" id="1798525"/>
    <lineage>
        <taxon>Bacteria</taxon>
        <taxon>Candidatus Kaiseribacteriota</taxon>
    </lineage>
</organism>
<gene>
    <name evidence="1" type="ORF">A3G90_02555</name>
</gene>
<proteinExistence type="predicted"/>
<dbReference type="PANTHER" id="PTHR36439:SF1">
    <property type="entry name" value="DUF1697 DOMAIN-CONTAINING PROTEIN"/>
    <property type="match status" value="1"/>
</dbReference>
<accession>A0A1F6FGE4</accession>
<dbReference type="Pfam" id="PF08002">
    <property type="entry name" value="DUF1697"/>
    <property type="match status" value="1"/>
</dbReference>
<reference evidence="1 2" key="1">
    <citation type="journal article" date="2016" name="Nat. Commun.">
        <title>Thousands of microbial genomes shed light on interconnected biogeochemical processes in an aquifer system.</title>
        <authorList>
            <person name="Anantharaman K."/>
            <person name="Brown C.T."/>
            <person name="Hug L.A."/>
            <person name="Sharon I."/>
            <person name="Castelle C.J."/>
            <person name="Probst A.J."/>
            <person name="Thomas B.C."/>
            <person name="Singh A."/>
            <person name="Wilkins M.J."/>
            <person name="Karaoz U."/>
            <person name="Brodie E.L."/>
            <person name="Williams K.H."/>
            <person name="Hubbard S.S."/>
            <person name="Banfield J.F."/>
        </authorList>
    </citation>
    <scope>NUCLEOTIDE SEQUENCE [LARGE SCALE GENOMIC DNA]</scope>
</reference>
<evidence type="ECO:0008006" key="3">
    <source>
        <dbReference type="Google" id="ProtNLM"/>
    </source>
</evidence>
<evidence type="ECO:0000313" key="2">
    <source>
        <dbReference type="Proteomes" id="UP000177325"/>
    </source>
</evidence>
<dbReference type="EMBL" id="MFMM01000001">
    <property type="protein sequence ID" value="OGG84926.1"/>
    <property type="molecule type" value="Genomic_DNA"/>
</dbReference>
<dbReference type="STRING" id="1798525.A3G90_02555"/>
<dbReference type="InterPro" id="IPR012545">
    <property type="entry name" value="DUF1697"/>
</dbReference>
<name>A0A1F6FGE4_9BACT</name>
<comment type="caution">
    <text evidence="1">The sequence shown here is derived from an EMBL/GenBank/DDBJ whole genome shotgun (WGS) entry which is preliminary data.</text>
</comment>
<dbReference type="SUPFAM" id="SSF160379">
    <property type="entry name" value="SP0830-like"/>
    <property type="match status" value="1"/>
</dbReference>
<evidence type="ECO:0000313" key="1">
    <source>
        <dbReference type="EMBL" id="OGG84926.1"/>
    </source>
</evidence>
<sequence>MTTYVALLRGIGPINPNMRPAKLKWGFEEMGFKNVRTVISSGNVVFESSSKSEASLEIKIEEDLPKILGFVSTTTVRSLSDMEKLLNKNPAKGITHGNENYILVTFFKHHSAKLRTLPKSGAGYKVLGVYKKEVCIVYNNQESKTPLIMQKLEKEFNKEITSRTWKTVERIVNKMNVAT</sequence>
<dbReference type="PIRSF" id="PIRSF008502">
    <property type="entry name" value="UCP008502"/>
    <property type="match status" value="1"/>
</dbReference>